<name>A0A1T5ANX9_9BACT</name>
<keyword evidence="3 4" id="KW-0067">ATP-binding</keyword>
<dbReference type="Pfam" id="PF13535">
    <property type="entry name" value="ATP-grasp_4"/>
    <property type="match status" value="1"/>
</dbReference>
<evidence type="ECO:0000313" key="7">
    <source>
        <dbReference type="Proteomes" id="UP000190852"/>
    </source>
</evidence>
<keyword evidence="2 4" id="KW-0547">Nucleotide-binding</keyword>
<reference evidence="7" key="1">
    <citation type="submission" date="2017-02" db="EMBL/GenBank/DDBJ databases">
        <authorList>
            <person name="Varghese N."/>
            <person name="Submissions S."/>
        </authorList>
    </citation>
    <scope>NUCLEOTIDE SEQUENCE [LARGE SCALE GENOMIC DNA]</scope>
    <source>
        <strain evidence="7">DSM 24967</strain>
    </source>
</reference>
<dbReference type="GO" id="GO:0046872">
    <property type="term" value="F:metal ion binding"/>
    <property type="evidence" value="ECO:0007669"/>
    <property type="project" value="InterPro"/>
</dbReference>
<evidence type="ECO:0000256" key="4">
    <source>
        <dbReference type="PROSITE-ProRule" id="PRU00409"/>
    </source>
</evidence>
<dbReference type="PROSITE" id="PS50975">
    <property type="entry name" value="ATP_GRASP"/>
    <property type="match status" value="1"/>
</dbReference>
<dbReference type="InterPro" id="IPR052032">
    <property type="entry name" value="ATP-dep_AA_Ligase"/>
</dbReference>
<dbReference type="SUPFAM" id="SSF56059">
    <property type="entry name" value="Glutathione synthetase ATP-binding domain-like"/>
    <property type="match status" value="1"/>
</dbReference>
<dbReference type="InterPro" id="IPR040570">
    <property type="entry name" value="LAL_C2"/>
</dbReference>
<dbReference type="PANTHER" id="PTHR43585:SF2">
    <property type="entry name" value="ATP-GRASP ENZYME FSQD"/>
    <property type="match status" value="1"/>
</dbReference>
<evidence type="ECO:0000256" key="1">
    <source>
        <dbReference type="ARBA" id="ARBA00022598"/>
    </source>
</evidence>
<dbReference type="Gene3D" id="3.30.1490.20">
    <property type="entry name" value="ATP-grasp fold, A domain"/>
    <property type="match status" value="1"/>
</dbReference>
<organism evidence="6 7">
    <name type="scientific">Parabacteroides chartae</name>
    <dbReference type="NCBI Taxonomy" id="1037355"/>
    <lineage>
        <taxon>Bacteria</taxon>
        <taxon>Pseudomonadati</taxon>
        <taxon>Bacteroidota</taxon>
        <taxon>Bacteroidia</taxon>
        <taxon>Bacteroidales</taxon>
        <taxon>Tannerellaceae</taxon>
        <taxon>Parabacteroides</taxon>
    </lineage>
</organism>
<gene>
    <name evidence="6" type="ORF">SAMN05660349_00779</name>
</gene>
<accession>A0A1T5ANX9</accession>
<sequence length="394" mass="42548">MKKKLLIIGASVLQLPAIKKAKEMGLEVAVADYNPLAIGIPYADKYFKASTIDIKAICKVAEDYLPDGIMTLATDMPMRSIATATTKLGLPGITLETAVKSTDKGEMIKAFKEHGVAAPWFFIIENAHSLESVKEKITFPCIMKPADNSGSRGVVLVKNADELAAAYSYSYEHSHGGAVLVEEYLEGNEVSVEVIINKGKAHILEVTDKLTTGNPYFVEMGHSQPSKFVGADLKAIHLLAENAVAAVGIKDGPAHVEIMVTQNGPVMIELGARMGGDFITTHLIPLSTGIDMIKATIDISLGNVPDLEQKQHYGSAIRYFNVPCGTIQSINGVEEAVKLEGIKEIFITKQIGEKSTIIRSSIDRVGMVIAQGFDAKDAVEKCEMAMKMIKIDLL</sequence>
<dbReference type="GO" id="GO:0005524">
    <property type="term" value="F:ATP binding"/>
    <property type="evidence" value="ECO:0007669"/>
    <property type="project" value="UniProtKB-UniRule"/>
</dbReference>
<dbReference type="GO" id="GO:0016874">
    <property type="term" value="F:ligase activity"/>
    <property type="evidence" value="ECO:0007669"/>
    <property type="project" value="UniProtKB-KW"/>
</dbReference>
<dbReference type="Gene3D" id="3.40.50.20">
    <property type="match status" value="1"/>
</dbReference>
<dbReference type="PANTHER" id="PTHR43585">
    <property type="entry name" value="FUMIPYRROLE BIOSYNTHESIS PROTEIN C"/>
    <property type="match status" value="1"/>
</dbReference>
<keyword evidence="7" id="KW-1185">Reference proteome</keyword>
<dbReference type="Pfam" id="PF18603">
    <property type="entry name" value="LAL_C2"/>
    <property type="match status" value="1"/>
</dbReference>
<evidence type="ECO:0000256" key="2">
    <source>
        <dbReference type="ARBA" id="ARBA00022741"/>
    </source>
</evidence>
<proteinExistence type="predicted"/>
<feature type="domain" description="ATP-grasp" evidence="5">
    <location>
        <begin position="108"/>
        <end position="301"/>
    </location>
</feature>
<keyword evidence="1" id="KW-0436">Ligase</keyword>
<protein>
    <submittedName>
        <fullName evidence="6">Biotin carboxylase</fullName>
    </submittedName>
</protein>
<evidence type="ECO:0000313" key="6">
    <source>
        <dbReference type="EMBL" id="SKB36636.1"/>
    </source>
</evidence>
<dbReference type="RefSeq" id="WP_245832513.1">
    <property type="nucleotide sequence ID" value="NZ_FUYQ01000004.1"/>
</dbReference>
<evidence type="ECO:0000259" key="5">
    <source>
        <dbReference type="PROSITE" id="PS50975"/>
    </source>
</evidence>
<evidence type="ECO:0000256" key="3">
    <source>
        <dbReference type="ARBA" id="ARBA00022840"/>
    </source>
</evidence>
<dbReference type="InterPro" id="IPR013815">
    <property type="entry name" value="ATP_grasp_subdomain_1"/>
</dbReference>
<dbReference type="Proteomes" id="UP000190852">
    <property type="component" value="Unassembled WGS sequence"/>
</dbReference>
<dbReference type="EMBL" id="FUYQ01000004">
    <property type="protein sequence ID" value="SKB36636.1"/>
    <property type="molecule type" value="Genomic_DNA"/>
</dbReference>
<dbReference type="InterPro" id="IPR011761">
    <property type="entry name" value="ATP-grasp"/>
</dbReference>
<dbReference type="Gene3D" id="3.30.470.20">
    <property type="entry name" value="ATP-grasp fold, B domain"/>
    <property type="match status" value="1"/>
</dbReference>
<dbReference type="AlphaFoldDB" id="A0A1T5ANX9"/>